<comment type="caution">
    <text evidence="13">The sequence shown here is derived from an EMBL/GenBank/DDBJ whole genome shotgun (WGS) entry which is preliminary data.</text>
</comment>
<dbReference type="GO" id="GO:0016020">
    <property type="term" value="C:membrane"/>
    <property type="evidence" value="ECO:0007669"/>
    <property type="project" value="UniProtKB-SubCell"/>
</dbReference>
<evidence type="ECO:0000256" key="2">
    <source>
        <dbReference type="ARBA" id="ARBA00022614"/>
    </source>
</evidence>
<evidence type="ECO:0000256" key="1">
    <source>
        <dbReference type="ARBA" id="ARBA00004479"/>
    </source>
</evidence>
<feature type="non-terminal residue" evidence="13">
    <location>
        <position position="260"/>
    </location>
</feature>
<dbReference type="SUPFAM" id="SSF56112">
    <property type="entry name" value="Protein kinase-like (PK-like)"/>
    <property type="match status" value="1"/>
</dbReference>
<accession>A0A811SNB0</accession>
<dbReference type="PANTHER" id="PTHR48063">
    <property type="entry name" value="LRR RECEPTOR-LIKE KINASE"/>
    <property type="match status" value="1"/>
</dbReference>
<keyword evidence="7" id="KW-0067">ATP-binding</keyword>
<dbReference type="GO" id="GO:0005524">
    <property type="term" value="F:ATP binding"/>
    <property type="evidence" value="ECO:0007669"/>
    <property type="project" value="UniProtKB-KW"/>
</dbReference>
<evidence type="ECO:0000313" key="14">
    <source>
        <dbReference type="Proteomes" id="UP000604825"/>
    </source>
</evidence>
<dbReference type="InterPro" id="IPR046956">
    <property type="entry name" value="RLP23-like"/>
</dbReference>
<keyword evidence="5" id="KW-0677">Repeat</keyword>
<keyword evidence="6" id="KW-0547">Nucleotide-binding</keyword>
<evidence type="ECO:0000256" key="8">
    <source>
        <dbReference type="ARBA" id="ARBA00022989"/>
    </source>
</evidence>
<sequence length="260" mass="28243">VINYIKCLMGQPKQPAKLAMLIAQPLPLLCYEAGNSEDFQALVEFNEDFQALVEFKQGITDPKGVLKNWNPDTHFCRWYGVNCSSNRPYHITEIKLSGKNLAGNISSSLGKLAFLHTLDLSSNSFYGPIPNALTNCSNLAYLDLSTNKLTSVIPPTIGSLTNLAKFYLDSNYVTGGIPAALGNMTNLRAVSFSQNQLNGSIPHEGAIPNSIGNLSTNLTRLLMGGNSLSEYAQTVHATTYGDVYSFGVILLEMLIGKKTN</sequence>
<comment type="subcellular location">
    <subcellularLocation>
        <location evidence="1">Membrane</location>
        <topology evidence="1">Single-pass type I membrane protein</topology>
    </subcellularLocation>
</comment>
<feature type="domain" description="Leucine-rich repeat-containing N-terminal plant-type" evidence="12">
    <location>
        <begin position="46"/>
        <end position="84"/>
    </location>
</feature>
<dbReference type="InterPro" id="IPR013210">
    <property type="entry name" value="LRR_N_plant-typ"/>
</dbReference>
<evidence type="ECO:0000256" key="3">
    <source>
        <dbReference type="ARBA" id="ARBA00022692"/>
    </source>
</evidence>
<organism evidence="13 14">
    <name type="scientific">Miscanthus lutarioriparius</name>
    <dbReference type="NCBI Taxonomy" id="422564"/>
    <lineage>
        <taxon>Eukaryota</taxon>
        <taxon>Viridiplantae</taxon>
        <taxon>Streptophyta</taxon>
        <taxon>Embryophyta</taxon>
        <taxon>Tracheophyta</taxon>
        <taxon>Spermatophyta</taxon>
        <taxon>Magnoliopsida</taxon>
        <taxon>Liliopsida</taxon>
        <taxon>Poales</taxon>
        <taxon>Poaceae</taxon>
        <taxon>PACMAD clade</taxon>
        <taxon>Panicoideae</taxon>
        <taxon>Andropogonodae</taxon>
        <taxon>Andropogoneae</taxon>
        <taxon>Saccharinae</taxon>
        <taxon>Miscanthus</taxon>
    </lineage>
</organism>
<dbReference type="Gene3D" id="3.80.10.10">
    <property type="entry name" value="Ribonuclease Inhibitor"/>
    <property type="match status" value="1"/>
</dbReference>
<dbReference type="Pfam" id="PF08263">
    <property type="entry name" value="LRRNT_2"/>
    <property type="match status" value="1"/>
</dbReference>
<dbReference type="Proteomes" id="UP000604825">
    <property type="component" value="Unassembled WGS sequence"/>
</dbReference>
<keyword evidence="11" id="KW-0325">Glycoprotein</keyword>
<name>A0A811SNB0_9POAL</name>
<dbReference type="EMBL" id="CAJGYO010000811">
    <property type="protein sequence ID" value="CAD6343646.1"/>
    <property type="molecule type" value="Genomic_DNA"/>
</dbReference>
<dbReference type="SUPFAM" id="SSF52058">
    <property type="entry name" value="L domain-like"/>
    <property type="match status" value="1"/>
</dbReference>
<keyword evidence="2" id="KW-0433">Leucine-rich repeat</keyword>
<keyword evidence="3" id="KW-0812">Transmembrane</keyword>
<evidence type="ECO:0000259" key="12">
    <source>
        <dbReference type="Pfam" id="PF08263"/>
    </source>
</evidence>
<evidence type="ECO:0000256" key="5">
    <source>
        <dbReference type="ARBA" id="ARBA00022737"/>
    </source>
</evidence>
<evidence type="ECO:0000256" key="10">
    <source>
        <dbReference type="ARBA" id="ARBA00023170"/>
    </source>
</evidence>
<gene>
    <name evidence="13" type="ORF">NCGR_LOCUS67744</name>
</gene>
<evidence type="ECO:0000256" key="9">
    <source>
        <dbReference type="ARBA" id="ARBA00023136"/>
    </source>
</evidence>
<dbReference type="OrthoDB" id="785757at2759"/>
<evidence type="ECO:0000256" key="4">
    <source>
        <dbReference type="ARBA" id="ARBA00022729"/>
    </source>
</evidence>
<keyword evidence="14" id="KW-1185">Reference proteome</keyword>
<dbReference type="PANTHER" id="PTHR48063:SF111">
    <property type="entry name" value="LEUCINE-RICH REPEAT-CONTAINING N-TERMINAL PLANT-TYPE DOMAIN-CONTAINING PROTEIN"/>
    <property type="match status" value="1"/>
</dbReference>
<evidence type="ECO:0000313" key="13">
    <source>
        <dbReference type="EMBL" id="CAD6343646.1"/>
    </source>
</evidence>
<keyword evidence="8" id="KW-1133">Transmembrane helix</keyword>
<evidence type="ECO:0000256" key="7">
    <source>
        <dbReference type="ARBA" id="ARBA00022840"/>
    </source>
</evidence>
<protein>
    <recommendedName>
        <fullName evidence="12">Leucine-rich repeat-containing N-terminal plant-type domain-containing protein</fullName>
    </recommendedName>
</protein>
<reference evidence="13" key="1">
    <citation type="submission" date="2020-10" db="EMBL/GenBank/DDBJ databases">
        <authorList>
            <person name="Han B."/>
            <person name="Lu T."/>
            <person name="Zhao Q."/>
            <person name="Huang X."/>
            <person name="Zhao Y."/>
        </authorList>
    </citation>
    <scope>NUCLEOTIDE SEQUENCE</scope>
</reference>
<dbReference type="FunFam" id="3.80.10.10:FF:000101">
    <property type="entry name" value="LRR receptor-like serine/threonine-protein kinase ERECTA"/>
    <property type="match status" value="1"/>
</dbReference>
<proteinExistence type="predicted"/>
<dbReference type="InterPro" id="IPR011009">
    <property type="entry name" value="Kinase-like_dom_sf"/>
</dbReference>
<dbReference type="Pfam" id="PF13855">
    <property type="entry name" value="LRR_8"/>
    <property type="match status" value="1"/>
</dbReference>
<keyword evidence="9" id="KW-0472">Membrane</keyword>
<dbReference type="Gene3D" id="1.10.510.10">
    <property type="entry name" value="Transferase(Phosphotransferase) domain 1"/>
    <property type="match status" value="1"/>
</dbReference>
<keyword evidence="10" id="KW-0675">Receptor</keyword>
<dbReference type="InterPro" id="IPR032675">
    <property type="entry name" value="LRR_dom_sf"/>
</dbReference>
<evidence type="ECO:0000256" key="11">
    <source>
        <dbReference type="ARBA" id="ARBA00023180"/>
    </source>
</evidence>
<keyword evidence="4" id="KW-0732">Signal</keyword>
<evidence type="ECO:0000256" key="6">
    <source>
        <dbReference type="ARBA" id="ARBA00022741"/>
    </source>
</evidence>
<dbReference type="InterPro" id="IPR001611">
    <property type="entry name" value="Leu-rich_rpt"/>
</dbReference>
<dbReference type="AlphaFoldDB" id="A0A811SNB0"/>